<dbReference type="RefSeq" id="WP_197004918.1">
    <property type="nucleotide sequence ID" value="NZ_BONS01000017.1"/>
</dbReference>
<dbReference type="AlphaFoldDB" id="A0A8J7GHK2"/>
<dbReference type="PROSITE" id="PS50837">
    <property type="entry name" value="NACHT"/>
    <property type="match status" value="1"/>
</dbReference>
<keyword evidence="1" id="KW-0547">Nucleotide-binding</keyword>
<name>A0A8J7GHK2_9ACTN</name>
<gene>
    <name evidence="4" type="ORF">IW245_004325</name>
</gene>
<evidence type="ECO:0000313" key="4">
    <source>
        <dbReference type="EMBL" id="MBG6138131.1"/>
    </source>
</evidence>
<dbReference type="Gene3D" id="3.80.10.10">
    <property type="entry name" value="Ribonuclease Inhibitor"/>
    <property type="match status" value="1"/>
</dbReference>
<proteinExistence type="predicted"/>
<dbReference type="PANTHER" id="PTHR46844:SF1">
    <property type="entry name" value="SLR5058 PROTEIN"/>
    <property type="match status" value="1"/>
</dbReference>
<dbReference type="Proteomes" id="UP000622552">
    <property type="component" value="Unassembled WGS sequence"/>
</dbReference>
<evidence type="ECO:0000259" key="3">
    <source>
        <dbReference type="PROSITE" id="PS50837"/>
    </source>
</evidence>
<dbReference type="InterPro" id="IPR027417">
    <property type="entry name" value="P-loop_NTPase"/>
</dbReference>
<dbReference type="Pfam" id="PF22733">
    <property type="entry name" value="NNH1"/>
    <property type="match status" value="1"/>
</dbReference>
<evidence type="ECO:0000313" key="5">
    <source>
        <dbReference type="Proteomes" id="UP000622552"/>
    </source>
</evidence>
<dbReference type="Gene3D" id="3.40.50.300">
    <property type="entry name" value="P-loop containing nucleotide triphosphate hydrolases"/>
    <property type="match status" value="1"/>
</dbReference>
<dbReference type="SUPFAM" id="SSF52540">
    <property type="entry name" value="P-loop containing nucleoside triphosphate hydrolases"/>
    <property type="match status" value="1"/>
</dbReference>
<dbReference type="PANTHER" id="PTHR46844">
    <property type="entry name" value="SLR5058 PROTEIN"/>
    <property type="match status" value="1"/>
</dbReference>
<reference evidence="4" key="1">
    <citation type="submission" date="2020-11" db="EMBL/GenBank/DDBJ databases">
        <title>Sequencing the genomes of 1000 actinobacteria strains.</title>
        <authorList>
            <person name="Klenk H.-P."/>
        </authorList>
    </citation>
    <scope>NUCLEOTIDE SEQUENCE</scope>
    <source>
        <strain evidence="4">DSM 45356</strain>
    </source>
</reference>
<keyword evidence="5" id="KW-1185">Reference proteome</keyword>
<comment type="caution">
    <text evidence="4">The sequence shown here is derived from an EMBL/GenBank/DDBJ whole genome shotgun (WGS) entry which is preliminary data.</text>
</comment>
<sequence>MSGLATATLVLGTAVAKTALSVWFRDAKILESLSHELVDEQAGILRGLRERRQFRRFREQAAEQVDDRIRRFVEHEFPGLDESERLAAVAAVTETFDRAAPTEADLFRADLDASSVYRHLLPVPEPTRWGLGADGTAFYRLLLRECCGYLIEVARTLPGGGMAALEEVLRRETQILADVRTALERLPARLGVEDFEADHRQQVAHRLDRIEFFGATLTDESRRYPLSVAYLSLTVSGELLTSAVRARSGPGGRVHGPGWEDTAATGAATARVEAALAASSRLFIRGQAGIGKTTLLHWIAVQSARNSFPAPMAAWRDTVPFFVPLRRYAGRDLPAPEEFLAETGRHIAADMPPGWVQQQLRSGRAIVLVDGVDEVAEHRRAAARDWLSQLVAAFPRARYVVTSRPAAVSENWLARDDFDTAELEPMTPEDVKVFVHRWHEAMRDGCGSDDDRNTLTGYESELLTALASRAHLRRLSGYPLLCALLCALHRDRRAQLPASRMELYDVALQMLLERRDTERHITGDITLSRTQKTLLLQELAYWLIRNGWSDAGFDEAADRIAARLAGMPQVGATAPEVLRHLLERSGLLREPVDGRVDFVHRTFQEYLAAQGAVAADDIGVLISHAHLDQWREVVVMAAGHASTTQRERLVTGLLDRGRGRSRTSRSPVRATLLLLAVACLETSPELPQAVRAQIDQSAAELLPPRTMTTAQTLAKLGDAALDLLTLSTPGTAKEVAATIRAAGLTGDPAAVDLIARYRGRPEKVVVNELIRAWDAFDPEIYARDVLSGCRPDGDPLRRLDLRNPALIPGLRHIPTLEHLTVGIPNGETFQDLSFVSDLSRLEALTMLGLRLEDLHTLESANLRILNLIWDLDAPGDTIDAGPLSHLSLKVLYIQNRRLTNLRSLSANDALSSLMLTGAEPHDLQELSAAKSLEFLYLYSPRDLTSVEPLTFLHAPRALGLRDCPEVRDLRKLGRWADSLASLDLEVRPGTDLAPLAALPQLTHLMLPDIGSHDLTPLNQFSALEGLEFFAVDGPMDLRRIPRLPCLRVIKLWWLGEVDVTPLAGWPQLTIEVPRRAVVHGEEALSGGSQVRRMQRY</sequence>
<dbReference type="GO" id="GO:0005524">
    <property type="term" value="F:ATP binding"/>
    <property type="evidence" value="ECO:0007669"/>
    <property type="project" value="UniProtKB-KW"/>
</dbReference>
<organism evidence="4 5">
    <name type="scientific">Longispora fulva</name>
    <dbReference type="NCBI Taxonomy" id="619741"/>
    <lineage>
        <taxon>Bacteria</taxon>
        <taxon>Bacillati</taxon>
        <taxon>Actinomycetota</taxon>
        <taxon>Actinomycetes</taxon>
        <taxon>Micromonosporales</taxon>
        <taxon>Micromonosporaceae</taxon>
        <taxon>Longispora</taxon>
    </lineage>
</organism>
<dbReference type="EMBL" id="JADOUF010000001">
    <property type="protein sequence ID" value="MBG6138131.1"/>
    <property type="molecule type" value="Genomic_DNA"/>
</dbReference>
<dbReference type="InterPro" id="IPR032675">
    <property type="entry name" value="LRR_dom_sf"/>
</dbReference>
<dbReference type="SUPFAM" id="SSF52058">
    <property type="entry name" value="L domain-like"/>
    <property type="match status" value="1"/>
</dbReference>
<keyword evidence="2" id="KW-0067">ATP-binding</keyword>
<dbReference type="Pfam" id="PF05729">
    <property type="entry name" value="NACHT"/>
    <property type="match status" value="1"/>
</dbReference>
<dbReference type="InterPro" id="IPR054547">
    <property type="entry name" value="NNH1"/>
</dbReference>
<evidence type="ECO:0000256" key="1">
    <source>
        <dbReference type="ARBA" id="ARBA00022741"/>
    </source>
</evidence>
<evidence type="ECO:0000256" key="2">
    <source>
        <dbReference type="ARBA" id="ARBA00022840"/>
    </source>
</evidence>
<accession>A0A8J7GHK2</accession>
<feature type="domain" description="NACHT" evidence="3">
    <location>
        <begin position="280"/>
        <end position="614"/>
    </location>
</feature>
<protein>
    <recommendedName>
        <fullName evidence="3">NACHT domain-containing protein</fullName>
    </recommendedName>
</protein>
<dbReference type="InterPro" id="IPR007111">
    <property type="entry name" value="NACHT_NTPase"/>
</dbReference>